<reference evidence="2 3" key="1">
    <citation type="submission" date="2015-04" db="EMBL/GenBank/DDBJ databases">
        <title>Draft genome sequence of bacteremic isolate Catabacter hongkongensis type strain HKU16T.</title>
        <authorList>
            <person name="Lau S.K."/>
            <person name="Teng J.L."/>
            <person name="Huang Y."/>
            <person name="Curreem S.O."/>
            <person name="Tsui S.K."/>
            <person name="Woo P.C."/>
        </authorList>
    </citation>
    <scope>NUCLEOTIDE SEQUENCE [LARGE SCALE GENOMIC DNA]</scope>
    <source>
        <strain evidence="2 3">HKU16</strain>
    </source>
</reference>
<proteinExistence type="predicted"/>
<feature type="domain" description="AraC effector-binding" evidence="1">
    <location>
        <begin position="1"/>
        <end position="149"/>
    </location>
</feature>
<dbReference type="InterPro" id="IPR029441">
    <property type="entry name" value="Cass2"/>
</dbReference>
<sequence length="149" mass="16912">MEYEIVTLNDKFVQGVEIRTENANGKGAMDIGMLWQDFLANGKQELIKNRIGQNCIGLYTDYEGDYTKPYSYLAGCEVSGENENSVFPVKKIYAGKYARFVAKGDLQQAVQEIWNAVWSLPLDRSYQSDFEDYLQGDGGQEIHIYIGIK</sequence>
<dbReference type="STRING" id="270498.CHK_0933"/>
<dbReference type="PANTHER" id="PTHR36444:SF2">
    <property type="entry name" value="TRANSCRIPTIONAL REGULATOR PROTEIN YOBU-RELATED"/>
    <property type="match status" value="1"/>
</dbReference>
<organism evidence="2 3">
    <name type="scientific">Christensenella hongkongensis</name>
    <dbReference type="NCBI Taxonomy" id="270498"/>
    <lineage>
        <taxon>Bacteria</taxon>
        <taxon>Bacillati</taxon>
        <taxon>Bacillota</taxon>
        <taxon>Clostridia</taxon>
        <taxon>Christensenellales</taxon>
        <taxon>Christensenellaceae</taxon>
        <taxon>Christensenella</taxon>
    </lineage>
</organism>
<evidence type="ECO:0000259" key="1">
    <source>
        <dbReference type="SMART" id="SM00871"/>
    </source>
</evidence>
<dbReference type="PANTHER" id="PTHR36444">
    <property type="entry name" value="TRANSCRIPTIONAL REGULATOR PROTEIN YOBU-RELATED"/>
    <property type="match status" value="1"/>
</dbReference>
<evidence type="ECO:0000313" key="3">
    <source>
        <dbReference type="Proteomes" id="UP000034076"/>
    </source>
</evidence>
<comment type="caution">
    <text evidence="2">The sequence shown here is derived from an EMBL/GenBank/DDBJ whole genome shotgun (WGS) entry which is preliminary data.</text>
</comment>
<dbReference type="SMART" id="SM00871">
    <property type="entry name" value="AraC_E_bind"/>
    <property type="match status" value="1"/>
</dbReference>
<dbReference type="InterPro" id="IPR053182">
    <property type="entry name" value="YobU-like_regulator"/>
</dbReference>
<dbReference type="Pfam" id="PF14526">
    <property type="entry name" value="Cass2"/>
    <property type="match status" value="1"/>
</dbReference>
<dbReference type="RefSeq" id="WP_046442824.1">
    <property type="nucleotide sequence ID" value="NZ_CAUERS010000101.1"/>
</dbReference>
<dbReference type="InterPro" id="IPR011256">
    <property type="entry name" value="Reg_factor_effector_dom_sf"/>
</dbReference>
<dbReference type="AlphaFoldDB" id="A0A0M2NLC4"/>
<accession>A0A0M2NLC4</accession>
<name>A0A0M2NLC4_9FIRM</name>
<protein>
    <submittedName>
        <fullName evidence="2">Transcriptional regulator, AraC family</fullName>
    </submittedName>
</protein>
<dbReference type="Gene3D" id="3.20.80.10">
    <property type="entry name" value="Regulatory factor, effector binding domain"/>
    <property type="match status" value="1"/>
</dbReference>
<dbReference type="InterPro" id="IPR010499">
    <property type="entry name" value="AraC_E-bd"/>
</dbReference>
<evidence type="ECO:0000313" key="2">
    <source>
        <dbReference type="EMBL" id="KKI51766.1"/>
    </source>
</evidence>
<dbReference type="Proteomes" id="UP000034076">
    <property type="component" value="Unassembled WGS sequence"/>
</dbReference>
<dbReference type="OrthoDB" id="9801008at2"/>
<dbReference type="EMBL" id="LAYJ01000068">
    <property type="protein sequence ID" value="KKI51766.1"/>
    <property type="molecule type" value="Genomic_DNA"/>
</dbReference>
<gene>
    <name evidence="2" type="ORF">CHK_0933</name>
</gene>
<keyword evidence="3" id="KW-1185">Reference proteome</keyword>
<dbReference type="SUPFAM" id="SSF55136">
    <property type="entry name" value="Probable bacterial effector-binding domain"/>
    <property type="match status" value="1"/>
</dbReference>